<dbReference type="SUPFAM" id="SSF47240">
    <property type="entry name" value="Ferritin-like"/>
    <property type="match status" value="1"/>
</dbReference>
<dbReference type="CDD" id="cd01045">
    <property type="entry name" value="Ferritin_like_AB"/>
    <property type="match status" value="1"/>
</dbReference>
<dbReference type="PANTHER" id="PTHR33531">
    <property type="entry name" value="RUBRERYTHRIN SUBFAMILY"/>
    <property type="match status" value="1"/>
</dbReference>
<dbReference type="OrthoDB" id="9808511at2"/>
<reference evidence="1 2" key="1">
    <citation type="submission" date="2015-04" db="EMBL/GenBank/DDBJ databases">
        <title>Complete Genome Sequence of Kosmotoga pacifica SLHLJ1.</title>
        <authorList>
            <person name="Jiang L.J."/>
            <person name="Shao Z.Z."/>
            <person name="Jebbar M."/>
        </authorList>
    </citation>
    <scope>NUCLEOTIDE SEQUENCE [LARGE SCALE GENOMIC DNA]</scope>
    <source>
        <strain evidence="1 2">SLHLJ1</strain>
    </source>
</reference>
<dbReference type="Pfam" id="PF13668">
    <property type="entry name" value="Ferritin_2"/>
    <property type="match status" value="1"/>
</dbReference>
<dbReference type="InterPro" id="IPR012347">
    <property type="entry name" value="Ferritin-like"/>
</dbReference>
<dbReference type="PANTHER" id="PTHR33531:SF7">
    <property type="entry name" value="HYPOTHETICAL MEMBRANE PROTEIN, CONSERVED"/>
    <property type="match status" value="1"/>
</dbReference>
<dbReference type="RefSeq" id="WP_047753803.1">
    <property type="nucleotide sequence ID" value="NZ_CAJUHA010000022.1"/>
</dbReference>
<sequence>MYEARKLLEVALNFEKAGQEFYKSNLEKVNQALAKETFKYLMEMEAAHVKYIETLIEQLPKGEPVSVPVDDSDKTFEKRLTSQALSEGTYTSDLADLSILRMAYLIEKDFVEYYDRASKKLEDESLHALLITLRDWEKGHVAIIKALMEKIYEKHSLDLGFYG</sequence>
<name>A0A0G2ZCZ8_9BACT</name>
<keyword evidence="2" id="KW-1185">Reference proteome</keyword>
<proteinExistence type="predicted"/>
<organism evidence="1 2">
    <name type="scientific">Kosmotoga pacifica</name>
    <dbReference type="NCBI Taxonomy" id="1330330"/>
    <lineage>
        <taxon>Bacteria</taxon>
        <taxon>Thermotogati</taxon>
        <taxon>Thermotogota</taxon>
        <taxon>Thermotogae</taxon>
        <taxon>Kosmotogales</taxon>
        <taxon>Kosmotogaceae</taxon>
        <taxon>Kosmotoga</taxon>
    </lineage>
</organism>
<accession>A0A0G2ZCZ8</accession>
<dbReference type="Proteomes" id="UP000035159">
    <property type="component" value="Chromosome"/>
</dbReference>
<dbReference type="EMBL" id="CP011232">
    <property type="protein sequence ID" value="AKI96668.1"/>
    <property type="molecule type" value="Genomic_DNA"/>
</dbReference>
<dbReference type="KEGG" id="kpf:IX53_01240"/>
<dbReference type="PATRIC" id="fig|1330330.3.peg.252"/>
<protein>
    <submittedName>
        <fullName evidence="1">Rubrerythrin</fullName>
    </submittedName>
</protein>
<dbReference type="Gene3D" id="1.20.1260.10">
    <property type="match status" value="1"/>
</dbReference>
<dbReference type="InterPro" id="IPR009078">
    <property type="entry name" value="Ferritin-like_SF"/>
</dbReference>
<evidence type="ECO:0000313" key="1">
    <source>
        <dbReference type="EMBL" id="AKI96668.1"/>
    </source>
</evidence>
<dbReference type="STRING" id="1330330.IX53_01240"/>
<gene>
    <name evidence="1" type="ORF">IX53_01240</name>
</gene>
<dbReference type="AlphaFoldDB" id="A0A0G2ZCZ8"/>
<evidence type="ECO:0000313" key="2">
    <source>
        <dbReference type="Proteomes" id="UP000035159"/>
    </source>
</evidence>